<evidence type="ECO:0000256" key="7">
    <source>
        <dbReference type="RuleBase" id="RU000559"/>
    </source>
</evidence>
<dbReference type="RefSeq" id="WP_062420934.1">
    <property type="nucleotide sequence ID" value="NZ_BBYA01000008.1"/>
</dbReference>
<dbReference type="HAMAP" id="MF_00402">
    <property type="entry name" value="Ribosomal_bL19"/>
    <property type="match status" value="1"/>
</dbReference>
<dbReference type="EMBL" id="LGCK01000007">
    <property type="protein sequence ID" value="KPL72932.1"/>
    <property type="molecule type" value="Genomic_DNA"/>
</dbReference>
<keyword evidence="9" id="KW-1185">Reference proteome</keyword>
<dbReference type="OrthoDB" id="9803541at2"/>
<dbReference type="PATRIC" id="fig|229920.5.peg.1533"/>
<proteinExistence type="inferred from homology"/>
<dbReference type="GO" id="GO:0022625">
    <property type="term" value="C:cytosolic large ribosomal subunit"/>
    <property type="evidence" value="ECO:0007669"/>
    <property type="project" value="TreeGrafter"/>
</dbReference>
<dbReference type="GO" id="GO:0006412">
    <property type="term" value="P:translation"/>
    <property type="evidence" value="ECO:0007669"/>
    <property type="project" value="UniProtKB-UniRule"/>
</dbReference>
<name>A0A0P6WS42_9CHLR</name>
<keyword evidence="4 6" id="KW-0687">Ribonucleoprotein</keyword>
<evidence type="ECO:0000313" key="8">
    <source>
        <dbReference type="EMBL" id="KPL72932.1"/>
    </source>
</evidence>
<dbReference type="GO" id="GO:0003735">
    <property type="term" value="F:structural constituent of ribosome"/>
    <property type="evidence" value="ECO:0007669"/>
    <property type="project" value="InterPro"/>
</dbReference>
<dbReference type="AlphaFoldDB" id="A0A0P6WS42"/>
<evidence type="ECO:0000256" key="1">
    <source>
        <dbReference type="ARBA" id="ARBA00002349"/>
    </source>
</evidence>
<dbReference type="PIRSF" id="PIRSF002191">
    <property type="entry name" value="Ribosomal_L19"/>
    <property type="match status" value="1"/>
</dbReference>
<accession>A0A0P6WS42</accession>
<comment type="similarity">
    <text evidence="2 6 7">Belongs to the bacterial ribosomal protein bL19 family.</text>
</comment>
<comment type="caution">
    <text evidence="8">The sequence shown here is derived from an EMBL/GenBank/DDBJ whole genome shotgun (WGS) entry which is preliminary data.</text>
</comment>
<dbReference type="PRINTS" id="PR00061">
    <property type="entry name" value="RIBOSOMALL19"/>
</dbReference>
<dbReference type="PANTHER" id="PTHR15680">
    <property type="entry name" value="RIBOSOMAL PROTEIN L19"/>
    <property type="match status" value="1"/>
</dbReference>
<evidence type="ECO:0000256" key="3">
    <source>
        <dbReference type="ARBA" id="ARBA00022980"/>
    </source>
</evidence>
<evidence type="ECO:0000256" key="2">
    <source>
        <dbReference type="ARBA" id="ARBA00005781"/>
    </source>
</evidence>
<dbReference type="NCBIfam" id="TIGR01024">
    <property type="entry name" value="rplS_bact"/>
    <property type="match status" value="1"/>
</dbReference>
<evidence type="ECO:0000256" key="5">
    <source>
        <dbReference type="ARBA" id="ARBA00035171"/>
    </source>
</evidence>
<evidence type="ECO:0000256" key="4">
    <source>
        <dbReference type="ARBA" id="ARBA00023274"/>
    </source>
</evidence>
<sequence length="115" mass="13048">MSDLLKAVEAPVNPNIPELRAGDTVSVHVKIKEGNRERIQEFKGTVLYVKNNGTNSSFTVRRMASNGVGVERSFLLRSPRIDKVVVERHNIVRRARLFFLRGRTGKSARLKQKFS</sequence>
<dbReference type="InterPro" id="IPR001857">
    <property type="entry name" value="Ribosomal_bL19"/>
</dbReference>
<evidence type="ECO:0000313" key="9">
    <source>
        <dbReference type="Proteomes" id="UP000050430"/>
    </source>
</evidence>
<organism evidence="8 9">
    <name type="scientific">Leptolinea tardivitalis</name>
    <dbReference type="NCBI Taxonomy" id="229920"/>
    <lineage>
        <taxon>Bacteria</taxon>
        <taxon>Bacillati</taxon>
        <taxon>Chloroflexota</taxon>
        <taxon>Anaerolineae</taxon>
        <taxon>Anaerolineales</taxon>
        <taxon>Anaerolineaceae</taxon>
        <taxon>Leptolinea</taxon>
    </lineage>
</organism>
<dbReference type="InterPro" id="IPR038657">
    <property type="entry name" value="Ribosomal_bL19_sf"/>
</dbReference>
<gene>
    <name evidence="6" type="primary">rplS</name>
    <name evidence="8" type="ORF">ADM99_07815</name>
</gene>
<evidence type="ECO:0000256" key="6">
    <source>
        <dbReference type="HAMAP-Rule" id="MF_00402"/>
    </source>
</evidence>
<dbReference type="SUPFAM" id="SSF50104">
    <property type="entry name" value="Translation proteins SH3-like domain"/>
    <property type="match status" value="1"/>
</dbReference>
<reference evidence="8 9" key="1">
    <citation type="submission" date="2015-07" db="EMBL/GenBank/DDBJ databases">
        <title>Genome sequence of Leptolinea tardivitalis DSM 16556.</title>
        <authorList>
            <person name="Hemp J."/>
            <person name="Ward L.M."/>
            <person name="Pace L.A."/>
            <person name="Fischer W.W."/>
        </authorList>
    </citation>
    <scope>NUCLEOTIDE SEQUENCE [LARGE SCALE GENOMIC DNA]</scope>
    <source>
        <strain evidence="8 9">YMTK-2</strain>
    </source>
</reference>
<keyword evidence="3 6" id="KW-0689">Ribosomal protein</keyword>
<dbReference type="InterPro" id="IPR008991">
    <property type="entry name" value="Translation_prot_SH3-like_sf"/>
</dbReference>
<comment type="function">
    <text evidence="1 6 7">This protein is located at the 30S-50S ribosomal subunit interface and may play a role in the structure and function of the aminoacyl-tRNA binding site.</text>
</comment>
<dbReference type="PROSITE" id="PS01015">
    <property type="entry name" value="RIBOSOMAL_L19"/>
    <property type="match status" value="1"/>
</dbReference>
<dbReference type="Proteomes" id="UP000050430">
    <property type="component" value="Unassembled WGS sequence"/>
</dbReference>
<dbReference type="Gene3D" id="2.30.30.790">
    <property type="match status" value="1"/>
</dbReference>
<dbReference type="STRING" id="229920.ADM99_07815"/>
<dbReference type="InterPro" id="IPR018257">
    <property type="entry name" value="Ribosomal_bL19_CS"/>
</dbReference>
<protein>
    <recommendedName>
        <fullName evidence="5 6">Large ribosomal subunit protein bL19</fullName>
    </recommendedName>
</protein>
<dbReference type="PANTHER" id="PTHR15680:SF9">
    <property type="entry name" value="LARGE RIBOSOMAL SUBUNIT PROTEIN BL19M"/>
    <property type="match status" value="1"/>
</dbReference>
<dbReference type="Pfam" id="PF01245">
    <property type="entry name" value="Ribosomal_L19"/>
    <property type="match status" value="1"/>
</dbReference>